<dbReference type="InterPro" id="IPR050923">
    <property type="entry name" value="Cell_Proc_Reg/RNA_Proc"/>
</dbReference>
<dbReference type="SMART" id="SM00240">
    <property type="entry name" value="FHA"/>
    <property type="match status" value="1"/>
</dbReference>
<dbReference type="AlphaFoldDB" id="G7E8W1"/>
<dbReference type="Proteomes" id="UP000009131">
    <property type="component" value="Unassembled WGS sequence"/>
</dbReference>
<dbReference type="STRING" id="764103.G7E8W1"/>
<comment type="caution">
    <text evidence="3">The sequence shown here is derived from an EMBL/GenBank/DDBJ whole genome shotgun (WGS) entry which is preliminary data.</text>
</comment>
<gene>
    <name evidence="3" type="primary">Mo06280</name>
    <name evidence="3" type="ORF">E5Q_06280</name>
</gene>
<dbReference type="eggNOG" id="KOG1882">
    <property type="taxonomic scope" value="Eukaryota"/>
</dbReference>
<evidence type="ECO:0000313" key="4">
    <source>
        <dbReference type="Proteomes" id="UP000009131"/>
    </source>
</evidence>
<dbReference type="PANTHER" id="PTHR23308">
    <property type="entry name" value="NUCLEAR INHIBITOR OF PROTEIN PHOSPHATASE-1"/>
    <property type="match status" value="1"/>
</dbReference>
<dbReference type="HOGENOM" id="CLU_022457_1_1_1"/>
<evidence type="ECO:0000256" key="1">
    <source>
        <dbReference type="SAM" id="MobiDB-lite"/>
    </source>
</evidence>
<feature type="compositionally biased region" description="Basic and acidic residues" evidence="1">
    <location>
        <begin position="54"/>
        <end position="66"/>
    </location>
</feature>
<feature type="compositionally biased region" description="Basic and acidic residues" evidence="1">
    <location>
        <begin position="17"/>
        <end position="44"/>
    </location>
</feature>
<dbReference type="Pfam" id="PF00498">
    <property type="entry name" value="FHA"/>
    <property type="match status" value="1"/>
</dbReference>
<feature type="domain" description="FHA" evidence="2">
    <location>
        <begin position="167"/>
        <end position="230"/>
    </location>
</feature>
<dbReference type="PROSITE" id="PS50006">
    <property type="entry name" value="FHA_DOMAIN"/>
    <property type="match status" value="1"/>
</dbReference>
<dbReference type="OMA" id="HEECKGE"/>
<proteinExistence type="predicted"/>
<organism evidence="3 4">
    <name type="scientific">Mixia osmundae (strain CBS 9802 / IAM 14324 / JCM 22182 / KY 12970)</name>
    <dbReference type="NCBI Taxonomy" id="764103"/>
    <lineage>
        <taxon>Eukaryota</taxon>
        <taxon>Fungi</taxon>
        <taxon>Dikarya</taxon>
        <taxon>Basidiomycota</taxon>
        <taxon>Pucciniomycotina</taxon>
        <taxon>Mixiomycetes</taxon>
        <taxon>Mixiales</taxon>
        <taxon>Mixiaceae</taxon>
        <taxon>Mixia</taxon>
    </lineage>
</organism>
<dbReference type="OrthoDB" id="444265at2759"/>
<dbReference type="InterPro" id="IPR008984">
    <property type="entry name" value="SMAD_FHA_dom_sf"/>
</dbReference>
<dbReference type="RefSeq" id="XP_014568801.1">
    <property type="nucleotide sequence ID" value="XM_014713315.1"/>
</dbReference>
<dbReference type="SUPFAM" id="SSF49879">
    <property type="entry name" value="SMAD/FHA domain"/>
    <property type="match status" value="1"/>
</dbReference>
<feature type="region of interest" description="Disordered" evidence="1">
    <location>
        <begin position="1"/>
        <end position="116"/>
    </location>
</feature>
<dbReference type="InterPro" id="IPR000253">
    <property type="entry name" value="FHA_dom"/>
</dbReference>
<name>G7E8W1_MIXOS</name>
<dbReference type="Gene3D" id="2.60.200.20">
    <property type="match status" value="1"/>
</dbReference>
<protein>
    <recommendedName>
        <fullName evidence="2">FHA domain-containing protein</fullName>
    </recommendedName>
</protein>
<dbReference type="EMBL" id="BABT02000220">
    <property type="protein sequence ID" value="GAA99579.1"/>
    <property type="molecule type" value="Genomic_DNA"/>
</dbReference>
<evidence type="ECO:0000259" key="2">
    <source>
        <dbReference type="PROSITE" id="PS50006"/>
    </source>
</evidence>
<reference evidence="3 4" key="2">
    <citation type="journal article" date="2012" name="Open Biol.">
        <title>Characteristics of nucleosomes and linker DNA regions on the genome of the basidiomycete Mixia osmundae revealed by mono- and dinucleosome mapping.</title>
        <authorList>
            <person name="Nishida H."/>
            <person name="Kondo S."/>
            <person name="Matsumoto T."/>
            <person name="Suzuki Y."/>
            <person name="Yoshikawa H."/>
            <person name="Taylor T.D."/>
            <person name="Sugiyama J."/>
        </authorList>
    </citation>
    <scope>NUCLEOTIDE SEQUENCE [LARGE SCALE GENOMIC DNA]</scope>
    <source>
        <strain evidence="4">CBS 9802 / IAM 14324 / JCM 22182 / KY 12970</strain>
    </source>
</reference>
<dbReference type="InParanoid" id="G7E8W1"/>
<reference evidence="3 4" key="1">
    <citation type="journal article" date="2011" name="J. Gen. Appl. Microbiol.">
        <title>Draft genome sequencing of the enigmatic basidiomycete Mixia osmundae.</title>
        <authorList>
            <person name="Nishida H."/>
            <person name="Nagatsuka Y."/>
            <person name="Sugiyama J."/>
        </authorList>
    </citation>
    <scope>NUCLEOTIDE SEQUENCE [LARGE SCALE GENOMIC DNA]</scope>
    <source>
        <strain evidence="4">CBS 9802 / IAM 14324 / JCM 22182 / KY 12970</strain>
    </source>
</reference>
<sequence>MSDRRRPRSRSRSPRQRSRDEHDDSDRRHREERRRDYARDDRPRHAPRRAPSPSRDERRDRLRRGELLPQQAELVPVHTRAGPSQSAPEVWGKADEAQEEVQPPRGPPKPNFANSGRLAAETNTYKGVVLKYNEPPEARKPSKKWRLYVFKGAEQVDMFVLDRQSAYLIGRDRIVVDIPIEHPSSSKQHAVFQFRQITERNEFGDVKQPTKLFLIDLESANGTSVNGETIPQAVYYEIKTGDVVKFADSTREYVVLVEP</sequence>
<keyword evidence="4" id="KW-1185">Reference proteome</keyword>
<evidence type="ECO:0000313" key="3">
    <source>
        <dbReference type="EMBL" id="GAA99579.1"/>
    </source>
</evidence>
<accession>G7E8W1</accession>
<feature type="compositionally biased region" description="Basic residues" evidence="1">
    <location>
        <begin position="1"/>
        <end position="16"/>
    </location>
</feature>